<name>A0A8H4RBJ9_9HELO</name>
<dbReference type="AlphaFoldDB" id="A0A8H4RBJ9"/>
<dbReference type="PANTHER" id="PTHR24320:SF154">
    <property type="entry name" value="OXIDOREDUCTASE, SHORT-CHAIN DEHYDROGENASE_REDUCTASE FAMILY (AFU_ORTHOLOGUE AFUA_2G04560)"/>
    <property type="match status" value="1"/>
</dbReference>
<evidence type="ECO:0008006" key="5">
    <source>
        <dbReference type="Google" id="ProtNLM"/>
    </source>
</evidence>
<reference evidence="3 4" key="1">
    <citation type="submission" date="2020-03" db="EMBL/GenBank/DDBJ databases">
        <title>Draft Genome Sequence of Cudoniella acicularis.</title>
        <authorList>
            <person name="Buettner E."/>
            <person name="Kellner H."/>
        </authorList>
    </citation>
    <scope>NUCLEOTIDE SEQUENCE [LARGE SCALE GENOMIC DNA]</scope>
    <source>
        <strain evidence="3 4">DSM 108380</strain>
    </source>
</reference>
<accession>A0A8H4RBJ9</accession>
<evidence type="ECO:0000256" key="1">
    <source>
        <dbReference type="ARBA" id="ARBA00006484"/>
    </source>
</evidence>
<gene>
    <name evidence="3" type="ORF">G7Y89_g12993</name>
</gene>
<evidence type="ECO:0000256" key="2">
    <source>
        <dbReference type="ARBA" id="ARBA00023002"/>
    </source>
</evidence>
<dbReference type="OrthoDB" id="191139at2759"/>
<sequence length="304" mass="33133">MPGHPAFNPDKDIPSLKGKVILITGGYTSVVALAKHDPEHIYFTGRNTSAANDLISLIKSTNPNTSLTFLHMDFSSLASVKAGTKKFAHDRLDILMCNAGIMQKPPSLSKDGYEIQFAINHLAHAMLTRELLPILIKTSELPDSDVRIVSLSSMGWRSHPRGGVVFDELKTTQEGFMGSFIRYGQSKLANIVYASELSKRYPSITSVSIHPSVVTTTLVNDLSAARRALVYVGCYVQGVAVVKPEEGVLSQLWVAAGAHKNDLVNGAFYMPVGILSNNLLDKVAKSEAFGEKLWDWTAKALDEC</sequence>
<comment type="similarity">
    <text evidence="1">Belongs to the short-chain dehydrogenases/reductases (SDR) family.</text>
</comment>
<dbReference type="InterPro" id="IPR002347">
    <property type="entry name" value="SDR_fam"/>
</dbReference>
<keyword evidence="4" id="KW-1185">Reference proteome</keyword>
<keyword evidence="2" id="KW-0560">Oxidoreductase</keyword>
<dbReference type="Proteomes" id="UP000566819">
    <property type="component" value="Unassembled WGS sequence"/>
</dbReference>
<protein>
    <recommendedName>
        <fullName evidence="5">Oxidoreductase</fullName>
    </recommendedName>
</protein>
<organism evidence="3 4">
    <name type="scientific">Cudoniella acicularis</name>
    <dbReference type="NCBI Taxonomy" id="354080"/>
    <lineage>
        <taxon>Eukaryota</taxon>
        <taxon>Fungi</taxon>
        <taxon>Dikarya</taxon>
        <taxon>Ascomycota</taxon>
        <taxon>Pezizomycotina</taxon>
        <taxon>Leotiomycetes</taxon>
        <taxon>Helotiales</taxon>
        <taxon>Tricladiaceae</taxon>
        <taxon>Cudoniella</taxon>
    </lineage>
</organism>
<comment type="caution">
    <text evidence="3">The sequence shown here is derived from an EMBL/GenBank/DDBJ whole genome shotgun (WGS) entry which is preliminary data.</text>
</comment>
<dbReference type="PANTHER" id="PTHR24320">
    <property type="entry name" value="RETINOL DEHYDROGENASE"/>
    <property type="match status" value="1"/>
</dbReference>
<dbReference type="EMBL" id="JAAMPI010001445">
    <property type="protein sequence ID" value="KAF4625177.1"/>
    <property type="molecule type" value="Genomic_DNA"/>
</dbReference>
<dbReference type="Pfam" id="PF00106">
    <property type="entry name" value="adh_short"/>
    <property type="match status" value="1"/>
</dbReference>
<dbReference type="Gene3D" id="3.40.50.720">
    <property type="entry name" value="NAD(P)-binding Rossmann-like Domain"/>
    <property type="match status" value="1"/>
</dbReference>
<dbReference type="InterPro" id="IPR036291">
    <property type="entry name" value="NAD(P)-bd_dom_sf"/>
</dbReference>
<dbReference type="GO" id="GO:0016491">
    <property type="term" value="F:oxidoreductase activity"/>
    <property type="evidence" value="ECO:0007669"/>
    <property type="project" value="UniProtKB-KW"/>
</dbReference>
<evidence type="ECO:0000313" key="4">
    <source>
        <dbReference type="Proteomes" id="UP000566819"/>
    </source>
</evidence>
<proteinExistence type="inferred from homology"/>
<evidence type="ECO:0000313" key="3">
    <source>
        <dbReference type="EMBL" id="KAF4625177.1"/>
    </source>
</evidence>
<dbReference type="SUPFAM" id="SSF51735">
    <property type="entry name" value="NAD(P)-binding Rossmann-fold domains"/>
    <property type="match status" value="1"/>
</dbReference>